<comment type="caution">
    <text evidence="1">The sequence shown here is derived from an EMBL/GenBank/DDBJ whole genome shotgun (WGS) entry which is preliminary data.</text>
</comment>
<evidence type="ECO:0000313" key="2">
    <source>
        <dbReference type="Proteomes" id="UP000327157"/>
    </source>
</evidence>
<accession>A0A5N5FX82</accession>
<name>A0A5N5FX82_9ROSA</name>
<dbReference type="EMBL" id="SMOL01000553">
    <property type="protein sequence ID" value="KAB2607746.1"/>
    <property type="molecule type" value="Genomic_DNA"/>
</dbReference>
<protein>
    <submittedName>
        <fullName evidence="1">Uncharacterized protein</fullName>
    </submittedName>
</protein>
<dbReference type="AlphaFoldDB" id="A0A5N5FX82"/>
<reference evidence="1 2" key="3">
    <citation type="submission" date="2019-11" db="EMBL/GenBank/DDBJ databases">
        <title>A de novo genome assembly of a pear dwarfing rootstock.</title>
        <authorList>
            <person name="Wang F."/>
            <person name="Wang J."/>
            <person name="Li S."/>
            <person name="Zhang Y."/>
            <person name="Fang M."/>
            <person name="Ma L."/>
            <person name="Zhao Y."/>
            <person name="Jiang S."/>
        </authorList>
    </citation>
    <scope>NUCLEOTIDE SEQUENCE [LARGE SCALE GENOMIC DNA]</scope>
    <source>
        <strain evidence="1">S2</strain>
        <tissue evidence="1">Leaf</tissue>
    </source>
</reference>
<proteinExistence type="predicted"/>
<sequence>MATLGGGRCGADDEGEAPKLKLFTWQSIESFVSTCDDLPNPMEEDMDDFEVTVVSRSGREVVKGRELLERMADVNERRKGVLKVKGILGRKI</sequence>
<keyword evidence="2" id="KW-1185">Reference proteome</keyword>
<reference evidence="2" key="2">
    <citation type="submission" date="2019-10" db="EMBL/GenBank/DDBJ databases">
        <title>A de novo genome assembly of a pear dwarfing rootstock.</title>
        <authorList>
            <person name="Wang F."/>
            <person name="Wang J."/>
            <person name="Li S."/>
            <person name="Zhang Y."/>
            <person name="Fang M."/>
            <person name="Ma L."/>
            <person name="Zhao Y."/>
            <person name="Jiang S."/>
        </authorList>
    </citation>
    <scope>NUCLEOTIDE SEQUENCE [LARGE SCALE GENOMIC DNA]</scope>
</reference>
<gene>
    <name evidence="1" type="ORF">D8674_010914</name>
</gene>
<evidence type="ECO:0000313" key="1">
    <source>
        <dbReference type="EMBL" id="KAB2607746.1"/>
    </source>
</evidence>
<reference evidence="1 2" key="1">
    <citation type="submission" date="2019-09" db="EMBL/GenBank/DDBJ databases">
        <authorList>
            <person name="Ou C."/>
        </authorList>
    </citation>
    <scope>NUCLEOTIDE SEQUENCE [LARGE SCALE GENOMIC DNA]</scope>
    <source>
        <strain evidence="1">S2</strain>
        <tissue evidence="1">Leaf</tissue>
    </source>
</reference>
<organism evidence="1 2">
    <name type="scientific">Pyrus ussuriensis x Pyrus communis</name>
    <dbReference type="NCBI Taxonomy" id="2448454"/>
    <lineage>
        <taxon>Eukaryota</taxon>
        <taxon>Viridiplantae</taxon>
        <taxon>Streptophyta</taxon>
        <taxon>Embryophyta</taxon>
        <taxon>Tracheophyta</taxon>
        <taxon>Spermatophyta</taxon>
        <taxon>Magnoliopsida</taxon>
        <taxon>eudicotyledons</taxon>
        <taxon>Gunneridae</taxon>
        <taxon>Pentapetalae</taxon>
        <taxon>rosids</taxon>
        <taxon>fabids</taxon>
        <taxon>Rosales</taxon>
        <taxon>Rosaceae</taxon>
        <taxon>Amygdaloideae</taxon>
        <taxon>Maleae</taxon>
        <taxon>Pyrus</taxon>
    </lineage>
</organism>
<dbReference type="Proteomes" id="UP000327157">
    <property type="component" value="Chromosome 14"/>
</dbReference>